<name>A0A1I8FB91_9PLAT</name>
<keyword evidence="1" id="KW-1185">Reference proteome</keyword>
<protein>
    <submittedName>
        <fullName evidence="2">DUF3506 domain-containing protein</fullName>
    </submittedName>
</protein>
<accession>A0A1I8FB91</accession>
<dbReference type="WBParaSite" id="maker-unitig_27899-snap-gene-0.1-mRNA-1">
    <property type="protein sequence ID" value="maker-unitig_27899-snap-gene-0.1-mRNA-1"/>
    <property type="gene ID" value="maker-unitig_27899-snap-gene-0.1"/>
</dbReference>
<evidence type="ECO:0000313" key="1">
    <source>
        <dbReference type="Proteomes" id="UP000095280"/>
    </source>
</evidence>
<dbReference type="AlphaFoldDB" id="A0A1I8FB91"/>
<sequence>ARKLLPLHPQHSNACGTGGQFGSFRDVRLASTRPATFVDTIHMARQPLWFRGSSPADQRPAGDPQQPLLHRMSKLFQNPRSRRDVDVNYFWWDNHQPCKTACPSSARSWRHTRQPWGDNQFDQSSTYRMRVSAATLCRNPDGEREALVLVTTRTTSLLLQPQASARDELPAAAGGTPMTRVCDGFVDCVGKEDEDEAFCRNCVRRLADCDLGDDETEEACMRRQGPGRGGALANEFQMTAGNRRVERPRRRQAGDLLQAKTLVPVCQAPRDRLGAVLLQELHLYPDREQRFQSKCFLLGKRITEPGPIRGCSTSAASSADDGLNAAMADQQLGYPGHERFILNAWQQFGRGTGGFILSGVHCGPGGPRTSRTAPTGRGATAAPAASRMWPAHLLDRQALQHARGPLRQSLLSFVENVRRCPRLLGRLDETECDILNVTLALHNRTAGCVVEISPRRHPGVVWSTITSTDEEGRWSSCRKPMGIPGRGALGTARAIQPHSTLAGVCGMQDIRSHAERHGASLSTAQPQRLRRVHLLDDAGSCKLLCGLLRYAAKRLGPLQLLTDIRVAAASGITECHGRSHQEEGDPARRTAQDIKLPTQLCLRAAATSVDRDSVRAHCFPYAS</sequence>
<evidence type="ECO:0000313" key="2">
    <source>
        <dbReference type="WBParaSite" id="maker-unitig_27899-snap-gene-0.1-mRNA-1"/>
    </source>
</evidence>
<dbReference type="Proteomes" id="UP000095280">
    <property type="component" value="Unplaced"/>
</dbReference>
<organism evidence="1 2">
    <name type="scientific">Macrostomum lignano</name>
    <dbReference type="NCBI Taxonomy" id="282301"/>
    <lineage>
        <taxon>Eukaryota</taxon>
        <taxon>Metazoa</taxon>
        <taxon>Spiralia</taxon>
        <taxon>Lophotrochozoa</taxon>
        <taxon>Platyhelminthes</taxon>
        <taxon>Rhabditophora</taxon>
        <taxon>Macrostomorpha</taxon>
        <taxon>Macrostomida</taxon>
        <taxon>Macrostomidae</taxon>
        <taxon>Macrostomum</taxon>
    </lineage>
</organism>
<proteinExistence type="predicted"/>
<reference evidence="2" key="1">
    <citation type="submission" date="2016-11" db="UniProtKB">
        <authorList>
            <consortium name="WormBaseParasite"/>
        </authorList>
    </citation>
    <scope>IDENTIFICATION</scope>
</reference>